<keyword evidence="2" id="KW-0732">Signal</keyword>
<evidence type="ECO:0000256" key="2">
    <source>
        <dbReference type="SAM" id="SignalP"/>
    </source>
</evidence>
<evidence type="ECO:0008006" key="5">
    <source>
        <dbReference type="Google" id="ProtNLM"/>
    </source>
</evidence>
<comment type="caution">
    <text evidence="3">The sequence shown here is derived from an EMBL/GenBank/DDBJ whole genome shotgun (WGS) entry which is preliminary data.</text>
</comment>
<gene>
    <name evidence="3" type="ORF">V7S43_015711</name>
</gene>
<reference evidence="3 4" key="1">
    <citation type="submission" date="2024-09" db="EMBL/GenBank/DDBJ databases">
        <title>Genome sequencing and assembly of Phytophthora oleae, isolate VK10A, causative agent of rot of olive drupes.</title>
        <authorList>
            <person name="Conti Taguali S."/>
            <person name="Riolo M."/>
            <person name="La Spada F."/>
            <person name="Cacciola S.O."/>
            <person name="Dionisio G."/>
        </authorList>
    </citation>
    <scope>NUCLEOTIDE SEQUENCE [LARGE SCALE GENOMIC DNA]</scope>
    <source>
        <strain evidence="3 4">VK10A</strain>
    </source>
</reference>
<keyword evidence="4" id="KW-1185">Reference proteome</keyword>
<name>A0ABD3EY58_9STRA</name>
<accession>A0ABD3EY58</accession>
<evidence type="ECO:0000313" key="3">
    <source>
        <dbReference type="EMBL" id="KAL3659131.1"/>
    </source>
</evidence>
<dbReference type="Proteomes" id="UP001632037">
    <property type="component" value="Unassembled WGS sequence"/>
</dbReference>
<feature type="signal peptide" evidence="2">
    <location>
        <begin position="1"/>
        <end position="19"/>
    </location>
</feature>
<organism evidence="3 4">
    <name type="scientific">Phytophthora oleae</name>
    <dbReference type="NCBI Taxonomy" id="2107226"/>
    <lineage>
        <taxon>Eukaryota</taxon>
        <taxon>Sar</taxon>
        <taxon>Stramenopiles</taxon>
        <taxon>Oomycota</taxon>
        <taxon>Peronosporomycetes</taxon>
        <taxon>Peronosporales</taxon>
        <taxon>Peronosporaceae</taxon>
        <taxon>Phytophthora</taxon>
    </lineage>
</organism>
<feature type="chain" id="PRO_5044812656" description="RxLR effector protein" evidence="2">
    <location>
        <begin position="20"/>
        <end position="167"/>
    </location>
</feature>
<proteinExistence type="predicted"/>
<dbReference type="EMBL" id="JBIMZQ010000048">
    <property type="protein sequence ID" value="KAL3659131.1"/>
    <property type="molecule type" value="Genomic_DNA"/>
</dbReference>
<evidence type="ECO:0000313" key="4">
    <source>
        <dbReference type="Proteomes" id="UP001632037"/>
    </source>
</evidence>
<feature type="region of interest" description="Disordered" evidence="1">
    <location>
        <begin position="147"/>
        <end position="167"/>
    </location>
</feature>
<dbReference type="AlphaFoldDB" id="A0ABD3EY58"/>
<feature type="compositionally biased region" description="Polar residues" evidence="1">
    <location>
        <begin position="152"/>
        <end position="167"/>
    </location>
</feature>
<evidence type="ECO:0000256" key="1">
    <source>
        <dbReference type="SAM" id="MobiDB-lite"/>
    </source>
</evidence>
<protein>
    <recommendedName>
        <fullName evidence="5">RxLR effector protein</fullName>
    </recommendedName>
</protein>
<sequence>MKILSTLAFLALVIQCTLATSERKLLRAGYDNPINFSDLASLTDVNTEKLGTGASVPGVNSLSKGSILPSTDSLPTSGLGKDIVLTDLTTVAGGRSGLQSLTDRSGLGSISNGVAKGGKLPSLPTSGTGSVTKGVSGITNNVLGLSDGLALPSTSTSGGKQTYKSGE</sequence>